<evidence type="ECO:0000313" key="2">
    <source>
        <dbReference type="Proteomes" id="UP001163324"/>
    </source>
</evidence>
<organism evidence="1 2">
    <name type="scientific">Trichothecium roseum</name>
    <dbReference type="NCBI Taxonomy" id="47278"/>
    <lineage>
        <taxon>Eukaryota</taxon>
        <taxon>Fungi</taxon>
        <taxon>Dikarya</taxon>
        <taxon>Ascomycota</taxon>
        <taxon>Pezizomycotina</taxon>
        <taxon>Sordariomycetes</taxon>
        <taxon>Hypocreomycetidae</taxon>
        <taxon>Hypocreales</taxon>
        <taxon>Hypocreales incertae sedis</taxon>
        <taxon>Trichothecium</taxon>
    </lineage>
</organism>
<evidence type="ECO:0000313" key="1">
    <source>
        <dbReference type="EMBL" id="KAI9902638.1"/>
    </source>
</evidence>
<sequence length="855" mass="94887">MESKTTTPGGFELATQKAMRERERGMIWAFMSGKKALLNSPDGLTHFHFLQMVMDAGDVLVFIDIPDLVTSSGLNATDCNGIAYRSQNFRVHSENLFELQGSKFPAMLDNEIYQARVRRRRKPPANMTEGVKYLLDLTPASEGDDLVFQMAEMSLPSGVIKWWATRLLQDTPSHLVGGHDDVCSCGIRLASEGDGRSAGTGVENGDGDTGRVGDLNEPQSNDTGTYAAAPQEPASQDPKEGFIKPNPEMLLQMQARGENELYRTPHYRNIPDYCRIRHCNSIIRLLMMIEGHNVGINSASRAWSMVAISKIFECPSVVRDRVAEWIVCQPKFVEILPEVAMRIGFILQLSTVTRMAFRILVNELALEEAAGTDGFHPVTKNVTVFGRRKDDVPDEMQNLVQHAARELTDRIAAQYDDLIHPDKLDLWGLMGWEKLRTIEDLLNRESGQGAKEALDKLKLVILALSYKVSQSIDRSVKPDVSMLEYNSIDAELSHYVEPRDFTKLINLIPYFNTRQRLLCSFLYGNVRQLTCVEEFFHDSEPSKHPKTTHQTLSQVIMAAEDSIMAFLADNPLVCWKAEWSIAFSDIRGPGDVRVVDLPLINLSAFGRAVCKKIDEFSRPSLRKDDEPEFSLFSHLCRHMLLALDGNREMKFLPLWAGGCDDGSGGVFEQFLPPAEMGPNGPGPAYHTGLTIPSAPPSVSDSLLEDIRGMKVMGSTTAGSVDVHDSISTVYNPNRVIVAGSSVASEEFSENSFEYQDARFEVPTRRSNAASTVDDVEVGDDDDEEDMEFFLDSDDCMSEATEIAHVSDIGDVGDNNDDDGNDDDDDDDFDEIDKQSVSSKSTGLDTDSDGDSIVLV</sequence>
<dbReference type="EMBL" id="CM047941">
    <property type="protein sequence ID" value="KAI9902638.1"/>
    <property type="molecule type" value="Genomic_DNA"/>
</dbReference>
<comment type="caution">
    <text evidence="1">The sequence shown here is derived from an EMBL/GenBank/DDBJ whole genome shotgun (WGS) entry which is preliminary data.</text>
</comment>
<keyword evidence="2" id="KW-1185">Reference proteome</keyword>
<reference evidence="1" key="1">
    <citation type="submission" date="2022-10" db="EMBL/GenBank/DDBJ databases">
        <title>Complete Genome of Trichothecium roseum strain YXFP-22015, a Plant Pathogen Isolated from Citrus.</title>
        <authorList>
            <person name="Wang Y."/>
            <person name="Zhu L."/>
        </authorList>
    </citation>
    <scope>NUCLEOTIDE SEQUENCE</scope>
    <source>
        <strain evidence="1">YXFP-22015</strain>
    </source>
</reference>
<dbReference type="Proteomes" id="UP001163324">
    <property type="component" value="Chromosome 2"/>
</dbReference>
<accession>A0ACC0V924</accession>
<gene>
    <name evidence="1" type="ORF">N3K66_001990</name>
</gene>
<protein>
    <submittedName>
        <fullName evidence="1">Uncharacterized protein</fullName>
    </submittedName>
</protein>
<name>A0ACC0V924_9HYPO</name>
<proteinExistence type="predicted"/>